<name>A0ABM8GDE8_9MICO</name>
<keyword evidence="9" id="KW-1185">Reference proteome</keyword>
<reference evidence="9" key="1">
    <citation type="journal article" date="2019" name="Int. J. Syst. Evol. Microbiol.">
        <title>The Global Catalogue of Microorganisms (GCM) 10K type strain sequencing project: providing services to taxonomists for standard genome sequencing and annotation.</title>
        <authorList>
            <consortium name="The Broad Institute Genomics Platform"/>
            <consortium name="The Broad Institute Genome Sequencing Center for Infectious Disease"/>
            <person name="Wu L."/>
            <person name="Ma J."/>
        </authorList>
    </citation>
    <scope>NUCLEOTIDE SEQUENCE [LARGE SCALE GENOMIC DNA]</scope>
    <source>
        <strain evidence="9">NBRC 108725</strain>
    </source>
</reference>
<dbReference type="SUPFAM" id="SSF161098">
    <property type="entry name" value="MetI-like"/>
    <property type="match status" value="1"/>
</dbReference>
<comment type="subcellular location">
    <subcellularLocation>
        <location evidence="1">Cell membrane</location>
        <topology evidence="1">Multi-pass membrane protein</topology>
    </subcellularLocation>
</comment>
<dbReference type="InterPro" id="IPR035906">
    <property type="entry name" value="MetI-like_sf"/>
</dbReference>
<evidence type="ECO:0000313" key="9">
    <source>
        <dbReference type="Proteomes" id="UP001321498"/>
    </source>
</evidence>
<dbReference type="RefSeq" id="WP_286276358.1">
    <property type="nucleotide sequence ID" value="NZ_AP027731.1"/>
</dbReference>
<keyword evidence="4 7" id="KW-0812">Transmembrane</keyword>
<keyword evidence="2" id="KW-0813">Transport</keyword>
<evidence type="ECO:0000256" key="2">
    <source>
        <dbReference type="ARBA" id="ARBA00022448"/>
    </source>
</evidence>
<evidence type="ECO:0000256" key="4">
    <source>
        <dbReference type="ARBA" id="ARBA00022692"/>
    </source>
</evidence>
<protein>
    <recommendedName>
        <fullName evidence="10">ABC transporter permease</fullName>
    </recommendedName>
</protein>
<feature type="transmembrane region" description="Helical" evidence="7">
    <location>
        <begin position="12"/>
        <end position="38"/>
    </location>
</feature>
<dbReference type="Proteomes" id="UP001321498">
    <property type="component" value="Chromosome"/>
</dbReference>
<evidence type="ECO:0000256" key="3">
    <source>
        <dbReference type="ARBA" id="ARBA00022475"/>
    </source>
</evidence>
<dbReference type="PANTHER" id="PTHR30151:SF0">
    <property type="entry name" value="ABC TRANSPORTER PERMEASE PROTEIN MJ0413-RELATED"/>
    <property type="match status" value="1"/>
</dbReference>
<dbReference type="PANTHER" id="PTHR30151">
    <property type="entry name" value="ALKANE SULFONATE ABC TRANSPORTER-RELATED, MEMBRANE SUBUNIT"/>
    <property type="match status" value="1"/>
</dbReference>
<accession>A0ABM8GDE8</accession>
<dbReference type="Gene3D" id="1.10.3720.10">
    <property type="entry name" value="MetI-like"/>
    <property type="match status" value="1"/>
</dbReference>
<sequence>MSTPARGWINWILPSLTVLVVLLFWQLVTATGVVSTLQFPTMTDSVAALWADLTSAKIWPAIGATMLGWLIGMVITIVLGLVVGTALAFNEFARRSAAPVIELFKAIPAIAVLPSSSS</sequence>
<keyword evidence="6 7" id="KW-0472">Membrane</keyword>
<keyword evidence="3" id="KW-1003">Cell membrane</keyword>
<proteinExistence type="predicted"/>
<organism evidence="8 9">
    <name type="scientific">Naasia aerilata</name>
    <dbReference type="NCBI Taxonomy" id="1162966"/>
    <lineage>
        <taxon>Bacteria</taxon>
        <taxon>Bacillati</taxon>
        <taxon>Actinomycetota</taxon>
        <taxon>Actinomycetes</taxon>
        <taxon>Micrococcales</taxon>
        <taxon>Microbacteriaceae</taxon>
        <taxon>Naasia</taxon>
    </lineage>
</organism>
<evidence type="ECO:0000256" key="1">
    <source>
        <dbReference type="ARBA" id="ARBA00004651"/>
    </source>
</evidence>
<evidence type="ECO:0008006" key="10">
    <source>
        <dbReference type="Google" id="ProtNLM"/>
    </source>
</evidence>
<gene>
    <name evidence="8" type="ORF">GCM10025866_21680</name>
</gene>
<dbReference type="EMBL" id="AP027731">
    <property type="protein sequence ID" value="BDZ46259.1"/>
    <property type="molecule type" value="Genomic_DNA"/>
</dbReference>
<evidence type="ECO:0000313" key="8">
    <source>
        <dbReference type="EMBL" id="BDZ46259.1"/>
    </source>
</evidence>
<keyword evidence="5 7" id="KW-1133">Transmembrane helix</keyword>
<evidence type="ECO:0000256" key="5">
    <source>
        <dbReference type="ARBA" id="ARBA00022989"/>
    </source>
</evidence>
<evidence type="ECO:0000256" key="7">
    <source>
        <dbReference type="SAM" id="Phobius"/>
    </source>
</evidence>
<evidence type="ECO:0000256" key="6">
    <source>
        <dbReference type="ARBA" id="ARBA00023136"/>
    </source>
</evidence>
<feature type="transmembrane region" description="Helical" evidence="7">
    <location>
        <begin position="58"/>
        <end position="89"/>
    </location>
</feature>